<comment type="subcellular location">
    <subcellularLocation>
        <location evidence="1">Periplasm</location>
    </subcellularLocation>
</comment>
<feature type="domain" description="Solute-binding protein family 5" evidence="5">
    <location>
        <begin position="74"/>
        <end position="427"/>
    </location>
</feature>
<dbReference type="InterPro" id="IPR000914">
    <property type="entry name" value="SBP_5_dom"/>
</dbReference>
<evidence type="ECO:0000259" key="5">
    <source>
        <dbReference type="Pfam" id="PF00496"/>
    </source>
</evidence>
<evidence type="ECO:0000256" key="3">
    <source>
        <dbReference type="ARBA" id="ARBA00022729"/>
    </source>
</evidence>
<dbReference type="CDD" id="cd08502">
    <property type="entry name" value="PBP2_NikA_DppA_OppA_like_16"/>
    <property type="match status" value="1"/>
</dbReference>
<dbReference type="EMBL" id="SNVJ01000027">
    <property type="protein sequence ID" value="MXP65756.1"/>
    <property type="molecule type" value="Genomic_DNA"/>
</dbReference>
<comment type="caution">
    <text evidence="6">The sequence shown here is derived from an EMBL/GenBank/DDBJ whole genome shotgun (WGS) entry which is preliminary data.</text>
</comment>
<accession>A0A845BHX2</accession>
<dbReference type="OrthoDB" id="7233744at2"/>
<gene>
    <name evidence="6" type="ORF">E0493_20610</name>
</gene>
<organism evidence="6 7">
    <name type="scientific">Teichococcus coralli</name>
    <dbReference type="NCBI Taxonomy" id="2545983"/>
    <lineage>
        <taxon>Bacteria</taxon>
        <taxon>Pseudomonadati</taxon>
        <taxon>Pseudomonadota</taxon>
        <taxon>Alphaproteobacteria</taxon>
        <taxon>Acetobacterales</taxon>
        <taxon>Roseomonadaceae</taxon>
        <taxon>Roseomonas</taxon>
    </lineage>
</organism>
<dbReference type="Gene3D" id="3.10.105.10">
    <property type="entry name" value="Dipeptide-binding Protein, Domain 3"/>
    <property type="match status" value="1"/>
</dbReference>
<dbReference type="Gene3D" id="3.90.76.10">
    <property type="entry name" value="Dipeptide-binding Protein, Domain 1"/>
    <property type="match status" value="1"/>
</dbReference>
<feature type="signal peptide" evidence="4">
    <location>
        <begin position="1"/>
        <end position="25"/>
    </location>
</feature>
<evidence type="ECO:0000313" key="7">
    <source>
        <dbReference type="Proteomes" id="UP000460715"/>
    </source>
</evidence>
<dbReference type="PROSITE" id="PS51318">
    <property type="entry name" value="TAT"/>
    <property type="match status" value="1"/>
</dbReference>
<keyword evidence="7" id="KW-1185">Reference proteome</keyword>
<evidence type="ECO:0000256" key="1">
    <source>
        <dbReference type="ARBA" id="ARBA00004418"/>
    </source>
</evidence>
<dbReference type="AlphaFoldDB" id="A0A845BHX2"/>
<evidence type="ECO:0000256" key="2">
    <source>
        <dbReference type="ARBA" id="ARBA00005695"/>
    </source>
</evidence>
<dbReference type="PANTHER" id="PTHR30290:SF38">
    <property type="entry name" value="D,D-DIPEPTIDE-BINDING PERIPLASMIC PROTEIN DDPA-RELATED"/>
    <property type="match status" value="1"/>
</dbReference>
<dbReference type="RefSeq" id="WP_160939162.1">
    <property type="nucleotide sequence ID" value="NZ_SNVJ01000027.1"/>
</dbReference>
<proteinExistence type="inferred from homology"/>
<dbReference type="InterPro" id="IPR039424">
    <property type="entry name" value="SBP_5"/>
</dbReference>
<evidence type="ECO:0000313" key="6">
    <source>
        <dbReference type="EMBL" id="MXP65756.1"/>
    </source>
</evidence>
<dbReference type="Gene3D" id="3.40.190.10">
    <property type="entry name" value="Periplasmic binding protein-like II"/>
    <property type="match status" value="1"/>
</dbReference>
<dbReference type="PANTHER" id="PTHR30290">
    <property type="entry name" value="PERIPLASMIC BINDING COMPONENT OF ABC TRANSPORTER"/>
    <property type="match status" value="1"/>
</dbReference>
<dbReference type="InterPro" id="IPR006311">
    <property type="entry name" value="TAT_signal"/>
</dbReference>
<dbReference type="SUPFAM" id="SSF53850">
    <property type="entry name" value="Periplasmic binding protein-like II"/>
    <property type="match status" value="1"/>
</dbReference>
<protein>
    <submittedName>
        <fullName evidence="6">ABC transporter substrate-binding protein</fullName>
    </submittedName>
</protein>
<evidence type="ECO:0000256" key="4">
    <source>
        <dbReference type="SAM" id="SignalP"/>
    </source>
</evidence>
<feature type="chain" id="PRO_5032271037" evidence="4">
    <location>
        <begin position="26"/>
        <end position="530"/>
    </location>
</feature>
<dbReference type="GO" id="GO:1904680">
    <property type="term" value="F:peptide transmembrane transporter activity"/>
    <property type="evidence" value="ECO:0007669"/>
    <property type="project" value="TreeGrafter"/>
</dbReference>
<comment type="similarity">
    <text evidence="2">Belongs to the bacterial solute-binding protein 5 family.</text>
</comment>
<dbReference type="Pfam" id="PF00496">
    <property type="entry name" value="SBP_bac_5"/>
    <property type="match status" value="1"/>
</dbReference>
<reference evidence="6 7" key="1">
    <citation type="submission" date="2019-03" db="EMBL/GenBank/DDBJ databases">
        <title>Roseomonas sp. a novel Roseomonas species isolated from Sea whip Gorgonian.</title>
        <authorList>
            <person name="Li F."/>
            <person name="Pan X."/>
            <person name="Huang S."/>
            <person name="Li Z."/>
            <person name="Meng B."/>
        </authorList>
    </citation>
    <scope>NUCLEOTIDE SEQUENCE [LARGE SCALE GENOMIC DNA]</scope>
    <source>
        <strain evidence="6 7">M0104</strain>
    </source>
</reference>
<keyword evidence="3 4" id="KW-0732">Signal</keyword>
<dbReference type="Proteomes" id="UP000460715">
    <property type="component" value="Unassembled WGS sequence"/>
</dbReference>
<name>A0A845BHX2_9PROT</name>
<dbReference type="GO" id="GO:0015833">
    <property type="term" value="P:peptide transport"/>
    <property type="evidence" value="ECO:0007669"/>
    <property type="project" value="TreeGrafter"/>
</dbReference>
<sequence>MQRRSFLAGTAGLAAAAHLARPALAQGDGQRVLRFIPQADVSILDPLNTTAYPTRNHGHMCWDTLYGIDADSRPHPQLAEGHVVEDDGKRWTFTLRDGPTFHDGEKIRARDAVASIKRWMLRDTHGQTLATRLDEIRALDDRRFEMRLKQPFGPMLDALAKASSYPCFVYPERFASQDPARGFTEVVGSGPYRFVADERVSGSQLVYRRFENYIPVKGGPVSLIAGPKIANFERMEWKVIPDPATAAAALQSGEVDWWEQVAPDLRPLLKGARNITVERLDQGGTVAMLRPNHLNPPFDNPAVRRALLPAIKQSDYMTAIMGDNQDLWREGVGCFPEGSPLASDAGMQALTSPRDLEAAKKALKQAGYKGEKVVMLHPTDVVNNNNLTAVATDMLQKCGMNVESATSDWGTVLQRRANKNPVDQGGWNALIVLFGGMDLANPGGHPLLRANGKDAWFGWPTAPKLEELRTAWFDAPDLDAQKRIGRQIQEQFFVDLPFYPLGQYLIDSAWRSNLTGQRKGMTLPINVKRA</sequence>